<evidence type="ECO:0000313" key="4">
    <source>
        <dbReference type="Proteomes" id="UP000031876"/>
    </source>
</evidence>
<reference evidence="2" key="2">
    <citation type="submission" date="2019-07" db="EMBL/GenBank/DDBJ databases">
        <title>Phylogenomic Reclassification of ATCC Bacillus Strains and Various Taxa within the Genus Bacillus.</title>
        <authorList>
            <person name="Riojas M.A."/>
            <person name="Frank A.M."/>
            <person name="Fenn S.L."/>
            <person name="King S.P."/>
            <person name="Brower S.M."/>
            <person name="Hazbon M.H."/>
        </authorList>
    </citation>
    <scope>NUCLEOTIDE SEQUENCE</scope>
    <source>
        <strain evidence="2">ATCC 35646</strain>
    </source>
</reference>
<evidence type="ECO:0000313" key="3">
    <source>
        <dbReference type="EMBL" id="QKH22847.1"/>
    </source>
</evidence>
<dbReference type="Proteomes" id="UP001181533">
    <property type="component" value="Unassembled WGS sequence"/>
</dbReference>
<name>A0A0B5NP12_BACTU</name>
<reference evidence="1 4" key="1">
    <citation type="journal article" date="2015" name="Genome Announc.">
        <title>Complete genome sequences for 35 biothreat assay-relevant bacillus species.</title>
        <authorList>
            <person name="Johnson S.L."/>
            <person name="Daligault H.E."/>
            <person name="Davenport K.W."/>
            <person name="Jaissle J."/>
            <person name="Frey K.G."/>
            <person name="Ladner J.T."/>
            <person name="Broomall S.M."/>
            <person name="Bishop-Lilly K.A."/>
            <person name="Bruce D.C."/>
            <person name="Gibbons H.S."/>
            <person name="Coyne S.R."/>
            <person name="Lo C.C."/>
            <person name="Meincke L."/>
            <person name="Munk A.C."/>
            <person name="Koroleva G.I."/>
            <person name="Rosenzweig C.N."/>
            <person name="Palacios G.F."/>
            <person name="Redden C.L."/>
            <person name="Minogue T.D."/>
            <person name="Chain P.S."/>
        </authorList>
    </citation>
    <scope>NUCLEOTIDE SEQUENCE [LARGE SCALE GENOMIC DNA]</scope>
    <source>
        <strain evidence="1 4">HD1011</strain>
        <plasmid evidence="1 4">2</plasmid>
    </source>
</reference>
<dbReference type="EMBL" id="CP053979">
    <property type="protein sequence ID" value="QKH22847.1"/>
    <property type="molecule type" value="Genomic_DNA"/>
</dbReference>
<dbReference type="EMBL" id="CP009334">
    <property type="protein sequence ID" value="AJG73863.1"/>
    <property type="molecule type" value="Genomic_DNA"/>
</dbReference>
<accession>A0A0B5NP12</accession>
<keyword evidence="3" id="KW-0614">Plasmid</keyword>
<evidence type="ECO:0000313" key="5">
    <source>
        <dbReference type="Proteomes" id="UP000501107"/>
    </source>
</evidence>
<organism evidence="3 5">
    <name type="scientific">Bacillus thuringiensis</name>
    <dbReference type="NCBI Taxonomy" id="1428"/>
    <lineage>
        <taxon>Bacteria</taxon>
        <taxon>Bacillati</taxon>
        <taxon>Bacillota</taxon>
        <taxon>Bacilli</taxon>
        <taxon>Bacillales</taxon>
        <taxon>Bacillaceae</taxon>
        <taxon>Bacillus</taxon>
        <taxon>Bacillus cereus group</taxon>
    </lineage>
</organism>
<reference evidence="3 5" key="3">
    <citation type="submission" date="2020-05" db="EMBL/GenBank/DDBJ databases">
        <title>FDA dAtabase for Regulatory Grade micrObial Sequences (FDA-ARGOS): Supporting development and validation of Infectious Disease Dx tests.</title>
        <authorList>
            <person name="Nelson B."/>
            <person name="Plummer A."/>
            <person name="Tallon L."/>
            <person name="Sadzewicz L."/>
            <person name="Zhao X."/>
            <person name="Vavikolanu K."/>
            <person name="Mehta A."/>
            <person name="Aluvathingal J."/>
            <person name="Nadendla S."/>
            <person name="Myers T."/>
            <person name="Yan Y."/>
            <person name="Sichtig H."/>
        </authorList>
    </citation>
    <scope>NUCLEOTIDE SEQUENCE [LARGE SCALE GENOMIC DNA]</scope>
    <source>
        <strain evidence="3 5">FDAARGOS_795</strain>
        <plasmid evidence="3 5">unnamed3</plasmid>
    </source>
</reference>
<geneLocation type="plasmid" evidence="3 5">
    <name>unnamed3</name>
</geneLocation>
<dbReference type="Proteomes" id="UP000031876">
    <property type="component" value="Plasmid 2"/>
</dbReference>
<dbReference type="EMBL" id="VKQN01000001">
    <property type="protein sequence ID" value="MDR4174545.1"/>
    <property type="molecule type" value="Genomic_DNA"/>
</dbReference>
<sequence>MYYGYKCETGCGHITLTDKYYKTKLTHCAVCGEKKTLVYIGEFEAKAVTSNSLVDRNRSRK</sequence>
<gene>
    <name evidence="1" type="ORF">BF38_5697</name>
    <name evidence="2" type="ORF">FO599_00185</name>
    <name evidence="3" type="ORF">FOC89_02375</name>
</gene>
<dbReference type="RefSeq" id="WP_000291381.1">
    <property type="nucleotide sequence ID" value="NZ_CP009334.1"/>
</dbReference>
<protein>
    <submittedName>
        <fullName evidence="3">Uncharacterized protein</fullName>
    </submittedName>
</protein>
<geneLocation type="plasmid" evidence="1 4">
    <name>2</name>
</geneLocation>
<dbReference type="KEGG" id="btw:BF38_5697"/>
<dbReference type="AlphaFoldDB" id="A0A0B5NP12"/>
<evidence type="ECO:0000313" key="1">
    <source>
        <dbReference type="EMBL" id="AJG73863.1"/>
    </source>
</evidence>
<proteinExistence type="predicted"/>
<evidence type="ECO:0000313" key="2">
    <source>
        <dbReference type="EMBL" id="MDR4174545.1"/>
    </source>
</evidence>
<dbReference type="Proteomes" id="UP000501107">
    <property type="component" value="Plasmid unnamed3"/>
</dbReference>